<evidence type="ECO:0000313" key="2">
    <source>
        <dbReference type="EMBL" id="KAK9824792.1"/>
    </source>
</evidence>
<feature type="region of interest" description="Disordered" evidence="1">
    <location>
        <begin position="618"/>
        <end position="721"/>
    </location>
</feature>
<name>A0AAW1QUM0_9CHLO</name>
<sequence length="721" mass="77779">MKQELIESRLSRRASILAELLPQARQPDRPSQEQKEDSQAVLFKRWCRTCSLPSSATESTKMATFLWGRLLEAVESQRGWRARPRPMAVEAVPGSAARQSVIVTKNLHASLSTLKDTAEQLQRLCVEHVDAGDALAECARQLNRSSLQCIQSALDKVHCELLCDFVRVVTYHSSNRAVQCPIGMNRRRWFKDQSDPFAAQDTANKLRYARGSMLLNDPELEDILDDLQKQGSRRVSMPMAPKSRLRGNSKASQDPIDRWAYRAAVGFQKPERPGPEEREKMYLRTLRPYRPAGSPDITPHASPRIPRPSPRLMEHMRPPVIQEDSAGHRDDSEASFQTDLAQSFSEMSAGQLLGEGRPWTMWSSRLSETSSSEGLSLDDTEAEGDERTLAIPRLALDFIIPHSSGRPSPVAASARSSSPDHFLPGPLSSDSQAAAATSPGVPQHLADGLQSQVSRCPRHLDITIRDAENHHMVDGSLQLQDKAGAASRMLAELKERRLGRGSQSPSPSPSPAAIPSLQVSSEALKTNRELQADAQGQEPILDALMLYIPPSAAHPKLTPGLVSEPSTPAPARWTPTNPSSRAVSRIASPNTPARLTTTPTLSAHGPVTALRRAAASPLAGVGTSGHPLLGTHSSGTPPGTALQLGSGGLSRDLSGLTNPSWGLSALSSPTQPPDGYPFGAQSGVAPTLQLGGLTNVDQPSRLQSASSQPRASSIRFALAPA</sequence>
<feature type="region of interest" description="Disordered" evidence="1">
    <location>
        <begin position="405"/>
        <end position="445"/>
    </location>
</feature>
<dbReference type="AlphaFoldDB" id="A0AAW1QUM0"/>
<reference evidence="2 3" key="1">
    <citation type="journal article" date="2024" name="Nat. Commun.">
        <title>Phylogenomics reveals the evolutionary origins of lichenization in chlorophyte algae.</title>
        <authorList>
            <person name="Puginier C."/>
            <person name="Libourel C."/>
            <person name="Otte J."/>
            <person name="Skaloud P."/>
            <person name="Haon M."/>
            <person name="Grisel S."/>
            <person name="Petersen M."/>
            <person name="Berrin J.G."/>
            <person name="Delaux P.M."/>
            <person name="Dal Grande F."/>
            <person name="Keller J."/>
        </authorList>
    </citation>
    <scope>NUCLEOTIDE SEQUENCE [LARGE SCALE GENOMIC DNA]</scope>
    <source>
        <strain evidence="2 3">SAG 2145</strain>
    </source>
</reference>
<protein>
    <submittedName>
        <fullName evidence="2">Uncharacterized protein</fullName>
    </submittedName>
</protein>
<feature type="region of interest" description="Disordered" evidence="1">
    <location>
        <begin position="231"/>
        <end position="252"/>
    </location>
</feature>
<feature type="compositionally biased region" description="Polar residues" evidence="1">
    <location>
        <begin position="657"/>
        <end position="669"/>
    </location>
</feature>
<keyword evidence="3" id="KW-1185">Reference proteome</keyword>
<dbReference type="Proteomes" id="UP001438707">
    <property type="component" value="Unassembled WGS sequence"/>
</dbReference>
<proteinExistence type="predicted"/>
<evidence type="ECO:0000313" key="3">
    <source>
        <dbReference type="Proteomes" id="UP001438707"/>
    </source>
</evidence>
<comment type="caution">
    <text evidence="2">The sequence shown here is derived from an EMBL/GenBank/DDBJ whole genome shotgun (WGS) entry which is preliminary data.</text>
</comment>
<feature type="region of interest" description="Disordered" evidence="1">
    <location>
        <begin position="557"/>
        <end position="584"/>
    </location>
</feature>
<dbReference type="EMBL" id="JALJOS010000028">
    <property type="protein sequence ID" value="KAK9824792.1"/>
    <property type="molecule type" value="Genomic_DNA"/>
</dbReference>
<feature type="region of interest" description="Disordered" evidence="1">
    <location>
        <begin position="290"/>
        <end position="312"/>
    </location>
</feature>
<feature type="region of interest" description="Disordered" evidence="1">
    <location>
        <begin position="364"/>
        <end position="384"/>
    </location>
</feature>
<feature type="compositionally biased region" description="Polar residues" evidence="1">
    <location>
        <begin position="574"/>
        <end position="584"/>
    </location>
</feature>
<gene>
    <name evidence="2" type="ORF">WJX74_009226</name>
</gene>
<feature type="compositionally biased region" description="Polar residues" evidence="1">
    <location>
        <begin position="695"/>
        <end position="711"/>
    </location>
</feature>
<organism evidence="2 3">
    <name type="scientific">Apatococcus lobatus</name>
    <dbReference type="NCBI Taxonomy" id="904363"/>
    <lineage>
        <taxon>Eukaryota</taxon>
        <taxon>Viridiplantae</taxon>
        <taxon>Chlorophyta</taxon>
        <taxon>core chlorophytes</taxon>
        <taxon>Trebouxiophyceae</taxon>
        <taxon>Chlorellales</taxon>
        <taxon>Chlorellaceae</taxon>
        <taxon>Apatococcus</taxon>
    </lineage>
</organism>
<feature type="compositionally biased region" description="Low complexity" evidence="1">
    <location>
        <begin position="364"/>
        <end position="375"/>
    </location>
</feature>
<feature type="compositionally biased region" description="Low complexity" evidence="1">
    <location>
        <begin position="405"/>
        <end position="419"/>
    </location>
</feature>
<accession>A0AAW1QUM0</accession>
<evidence type="ECO:0000256" key="1">
    <source>
        <dbReference type="SAM" id="MobiDB-lite"/>
    </source>
</evidence>